<dbReference type="EMBL" id="BLZH01000002">
    <property type="protein sequence ID" value="GFP52984.1"/>
    <property type="molecule type" value="Genomic_DNA"/>
</dbReference>
<organism evidence="1 2">
    <name type="scientific">Trichoderma asperellum</name>
    <name type="common">Filamentous fungus</name>
    <dbReference type="NCBI Taxonomy" id="101201"/>
    <lineage>
        <taxon>Eukaryota</taxon>
        <taxon>Fungi</taxon>
        <taxon>Dikarya</taxon>
        <taxon>Ascomycota</taxon>
        <taxon>Pezizomycotina</taxon>
        <taxon>Sordariomycetes</taxon>
        <taxon>Hypocreomycetidae</taxon>
        <taxon>Hypocreales</taxon>
        <taxon>Hypocreaceae</taxon>
        <taxon>Trichoderma</taxon>
    </lineage>
</organism>
<dbReference type="Proteomes" id="UP000517252">
    <property type="component" value="Unassembled WGS sequence"/>
</dbReference>
<evidence type="ECO:0000313" key="1">
    <source>
        <dbReference type="EMBL" id="GFP52984.1"/>
    </source>
</evidence>
<comment type="caution">
    <text evidence="1">The sequence shown here is derived from an EMBL/GenBank/DDBJ whole genome shotgun (WGS) entry which is preliminary data.</text>
</comment>
<name>A0A6V8QKG4_TRIAP</name>
<proteinExistence type="predicted"/>
<protein>
    <submittedName>
        <fullName evidence="1">Uncharacterized protein</fullName>
    </submittedName>
</protein>
<sequence>MPATAALPRLDRWAQYLRQRYSLPRRLRGPVPVSPRFRSRGHVLCYFATEYWVLTWMGPSWPSAVGAHWGGTGGYMRAYDGASDTGQGLRLSARTVNR</sequence>
<evidence type="ECO:0000313" key="2">
    <source>
        <dbReference type="Proteomes" id="UP000517252"/>
    </source>
</evidence>
<dbReference type="AlphaFoldDB" id="A0A6V8QKG4"/>
<accession>A0A6V8QKG4</accession>
<gene>
    <name evidence="1" type="ORF">TASIC1_0002016800</name>
</gene>
<reference evidence="1 2" key="1">
    <citation type="submission" date="2020-07" db="EMBL/GenBank/DDBJ databases">
        <title>Trichoderma asperellum IC-1 whole genome shotgun sequence.</title>
        <authorList>
            <person name="Kanamasa S."/>
            <person name="Takahashi H."/>
        </authorList>
    </citation>
    <scope>NUCLEOTIDE SEQUENCE [LARGE SCALE GENOMIC DNA]</scope>
    <source>
        <strain evidence="1 2">IC-1</strain>
    </source>
</reference>